<evidence type="ECO:0000313" key="2">
    <source>
        <dbReference type="Proteomes" id="UP000244005"/>
    </source>
</evidence>
<gene>
    <name evidence="1" type="ORF">MARPO_0044s0039</name>
</gene>
<keyword evidence="2" id="KW-1185">Reference proteome</keyword>
<dbReference type="AlphaFoldDB" id="A0A2R6X0E6"/>
<reference evidence="2" key="1">
    <citation type="journal article" date="2017" name="Cell">
        <title>Insights into land plant evolution garnered from the Marchantia polymorpha genome.</title>
        <authorList>
            <person name="Bowman J.L."/>
            <person name="Kohchi T."/>
            <person name="Yamato K.T."/>
            <person name="Jenkins J."/>
            <person name="Shu S."/>
            <person name="Ishizaki K."/>
            <person name="Yamaoka S."/>
            <person name="Nishihama R."/>
            <person name="Nakamura Y."/>
            <person name="Berger F."/>
            <person name="Adam C."/>
            <person name="Aki S.S."/>
            <person name="Althoff F."/>
            <person name="Araki T."/>
            <person name="Arteaga-Vazquez M.A."/>
            <person name="Balasubrmanian S."/>
            <person name="Barry K."/>
            <person name="Bauer D."/>
            <person name="Boehm C.R."/>
            <person name="Briginshaw L."/>
            <person name="Caballero-Perez J."/>
            <person name="Catarino B."/>
            <person name="Chen F."/>
            <person name="Chiyoda S."/>
            <person name="Chovatia M."/>
            <person name="Davies K.M."/>
            <person name="Delmans M."/>
            <person name="Demura T."/>
            <person name="Dierschke T."/>
            <person name="Dolan L."/>
            <person name="Dorantes-Acosta A.E."/>
            <person name="Eklund D.M."/>
            <person name="Florent S.N."/>
            <person name="Flores-Sandoval E."/>
            <person name="Fujiyama A."/>
            <person name="Fukuzawa H."/>
            <person name="Galik B."/>
            <person name="Grimanelli D."/>
            <person name="Grimwood J."/>
            <person name="Grossniklaus U."/>
            <person name="Hamada T."/>
            <person name="Haseloff J."/>
            <person name="Hetherington A.J."/>
            <person name="Higo A."/>
            <person name="Hirakawa Y."/>
            <person name="Hundley H.N."/>
            <person name="Ikeda Y."/>
            <person name="Inoue K."/>
            <person name="Inoue S.I."/>
            <person name="Ishida S."/>
            <person name="Jia Q."/>
            <person name="Kakita M."/>
            <person name="Kanazawa T."/>
            <person name="Kawai Y."/>
            <person name="Kawashima T."/>
            <person name="Kennedy M."/>
            <person name="Kinose K."/>
            <person name="Kinoshita T."/>
            <person name="Kohara Y."/>
            <person name="Koide E."/>
            <person name="Komatsu K."/>
            <person name="Kopischke S."/>
            <person name="Kubo M."/>
            <person name="Kyozuka J."/>
            <person name="Lagercrantz U."/>
            <person name="Lin S.S."/>
            <person name="Lindquist E."/>
            <person name="Lipzen A.M."/>
            <person name="Lu C.W."/>
            <person name="De Luna E."/>
            <person name="Martienssen R.A."/>
            <person name="Minamino N."/>
            <person name="Mizutani M."/>
            <person name="Mizutani M."/>
            <person name="Mochizuki N."/>
            <person name="Monte I."/>
            <person name="Mosher R."/>
            <person name="Nagasaki H."/>
            <person name="Nakagami H."/>
            <person name="Naramoto S."/>
            <person name="Nishitani K."/>
            <person name="Ohtani M."/>
            <person name="Okamoto T."/>
            <person name="Okumura M."/>
            <person name="Phillips J."/>
            <person name="Pollak B."/>
            <person name="Reinders A."/>
            <person name="Rovekamp M."/>
            <person name="Sano R."/>
            <person name="Sawa S."/>
            <person name="Schmid M.W."/>
            <person name="Shirakawa M."/>
            <person name="Solano R."/>
            <person name="Spunde A."/>
            <person name="Suetsugu N."/>
            <person name="Sugano S."/>
            <person name="Sugiyama A."/>
            <person name="Sun R."/>
            <person name="Suzuki Y."/>
            <person name="Takenaka M."/>
            <person name="Takezawa D."/>
            <person name="Tomogane H."/>
            <person name="Tsuzuki M."/>
            <person name="Ueda T."/>
            <person name="Umeda M."/>
            <person name="Ward J.M."/>
            <person name="Watanabe Y."/>
            <person name="Yazaki K."/>
            <person name="Yokoyama R."/>
            <person name="Yoshitake Y."/>
            <person name="Yotsui I."/>
            <person name="Zachgo S."/>
            <person name="Schmutz J."/>
        </authorList>
    </citation>
    <scope>NUCLEOTIDE SEQUENCE [LARGE SCALE GENOMIC DNA]</scope>
    <source>
        <strain evidence="2">Tak-1</strain>
    </source>
</reference>
<evidence type="ECO:0000313" key="1">
    <source>
        <dbReference type="EMBL" id="PTQ39566.1"/>
    </source>
</evidence>
<name>A0A2R6X0E6_MARPO</name>
<proteinExistence type="predicted"/>
<accession>A0A2R6X0E6</accession>
<dbReference type="Gramene" id="Mp4g04340.1">
    <property type="protein sequence ID" value="Mp4g04340.1.cds"/>
    <property type="gene ID" value="Mp4g04340"/>
</dbReference>
<dbReference type="EMBL" id="KZ772716">
    <property type="protein sequence ID" value="PTQ39566.1"/>
    <property type="molecule type" value="Genomic_DNA"/>
</dbReference>
<sequence length="87" mass="9727">MERSPIYGTARNADGSFFWLGWHDVEVDGGRAQKDDWRRRRRTIGCSRDMELPFTAGRSQAAMSLSLLFCAAVSASVPDESWMNAGI</sequence>
<dbReference type="Proteomes" id="UP000244005">
    <property type="component" value="Unassembled WGS sequence"/>
</dbReference>
<organism evidence="1 2">
    <name type="scientific">Marchantia polymorpha</name>
    <name type="common">Common liverwort</name>
    <name type="synonym">Marchantia aquatica</name>
    <dbReference type="NCBI Taxonomy" id="3197"/>
    <lineage>
        <taxon>Eukaryota</taxon>
        <taxon>Viridiplantae</taxon>
        <taxon>Streptophyta</taxon>
        <taxon>Embryophyta</taxon>
        <taxon>Marchantiophyta</taxon>
        <taxon>Marchantiopsida</taxon>
        <taxon>Marchantiidae</taxon>
        <taxon>Marchantiales</taxon>
        <taxon>Marchantiaceae</taxon>
        <taxon>Marchantia</taxon>
    </lineage>
</organism>
<protein>
    <submittedName>
        <fullName evidence="1">Uncharacterized protein</fullName>
    </submittedName>
</protein>